<name>K1R989_9ZZZZ</name>
<feature type="non-terminal residue" evidence="1">
    <location>
        <position position="1"/>
    </location>
</feature>
<reference evidence="1" key="1">
    <citation type="journal article" date="2013" name="Environ. Microbiol.">
        <title>Microbiota from the distal guts of lean and obese adolescents exhibit partial functional redundancy besides clear differences in community structure.</title>
        <authorList>
            <person name="Ferrer M."/>
            <person name="Ruiz A."/>
            <person name="Lanza F."/>
            <person name="Haange S.B."/>
            <person name="Oberbach A."/>
            <person name="Till H."/>
            <person name="Bargiela R."/>
            <person name="Campoy C."/>
            <person name="Segura M.T."/>
            <person name="Richter M."/>
            <person name="von Bergen M."/>
            <person name="Seifert J."/>
            <person name="Suarez A."/>
        </authorList>
    </citation>
    <scope>NUCLEOTIDE SEQUENCE</scope>
</reference>
<comment type="caution">
    <text evidence="1">The sequence shown here is derived from an EMBL/GenBank/DDBJ whole genome shotgun (WGS) entry which is preliminary data.</text>
</comment>
<accession>K1R989</accession>
<proteinExistence type="predicted"/>
<gene>
    <name evidence="1" type="ORF">OBE_16846</name>
</gene>
<evidence type="ECO:0000313" key="1">
    <source>
        <dbReference type="EMBL" id="EKC45492.1"/>
    </source>
</evidence>
<protein>
    <submittedName>
        <fullName evidence="1">TraE protein</fullName>
    </submittedName>
</protein>
<dbReference type="AlphaFoldDB" id="K1R989"/>
<sequence>QGTQREQAEKAITIPAQEDAFNSIRTEYSDMLKNQLSKGNNGLVKHKYITFTVEADNKAAAKSRLSRIETDVFNNFKVLGVTARPLSGYERLKVLHGGIPPGGRAVLLFL</sequence>
<dbReference type="EMBL" id="AJWZ01011373">
    <property type="protein sequence ID" value="EKC45492.1"/>
    <property type="molecule type" value="Genomic_DNA"/>
</dbReference>
<organism evidence="1">
    <name type="scientific">human gut metagenome</name>
    <dbReference type="NCBI Taxonomy" id="408170"/>
    <lineage>
        <taxon>unclassified sequences</taxon>
        <taxon>metagenomes</taxon>
        <taxon>organismal metagenomes</taxon>
    </lineage>
</organism>